<organism evidence="1 2">
    <name type="scientific">Laetiporus sulphureus 93-53</name>
    <dbReference type="NCBI Taxonomy" id="1314785"/>
    <lineage>
        <taxon>Eukaryota</taxon>
        <taxon>Fungi</taxon>
        <taxon>Dikarya</taxon>
        <taxon>Basidiomycota</taxon>
        <taxon>Agaricomycotina</taxon>
        <taxon>Agaricomycetes</taxon>
        <taxon>Polyporales</taxon>
        <taxon>Laetiporus</taxon>
    </lineage>
</organism>
<reference evidence="1 2" key="1">
    <citation type="journal article" date="2016" name="Mol. Biol. Evol.">
        <title>Comparative Genomics of Early-Diverging Mushroom-Forming Fungi Provides Insights into the Origins of Lignocellulose Decay Capabilities.</title>
        <authorList>
            <person name="Nagy L.G."/>
            <person name="Riley R."/>
            <person name="Tritt A."/>
            <person name="Adam C."/>
            <person name="Daum C."/>
            <person name="Floudas D."/>
            <person name="Sun H."/>
            <person name="Yadav J.S."/>
            <person name="Pangilinan J."/>
            <person name="Larsson K.H."/>
            <person name="Matsuura K."/>
            <person name="Barry K."/>
            <person name="Labutti K."/>
            <person name="Kuo R."/>
            <person name="Ohm R.A."/>
            <person name="Bhattacharya S.S."/>
            <person name="Shirouzu T."/>
            <person name="Yoshinaga Y."/>
            <person name="Martin F.M."/>
            <person name="Grigoriev I.V."/>
            <person name="Hibbett D.S."/>
        </authorList>
    </citation>
    <scope>NUCLEOTIDE SEQUENCE [LARGE SCALE GENOMIC DNA]</scope>
    <source>
        <strain evidence="1 2">93-53</strain>
    </source>
</reference>
<dbReference type="EMBL" id="KV427605">
    <property type="protein sequence ID" value="KZT12643.1"/>
    <property type="molecule type" value="Genomic_DNA"/>
</dbReference>
<dbReference type="RefSeq" id="XP_040770153.1">
    <property type="nucleotide sequence ID" value="XM_040914046.1"/>
</dbReference>
<dbReference type="Proteomes" id="UP000076871">
    <property type="component" value="Unassembled WGS sequence"/>
</dbReference>
<name>A0A165I654_9APHY</name>
<gene>
    <name evidence="1" type="ORF">LAESUDRAFT_808213</name>
</gene>
<accession>A0A165I654</accession>
<dbReference type="AlphaFoldDB" id="A0A165I654"/>
<proteinExistence type="predicted"/>
<sequence length="172" mass="19316">MPFAILDAVTHLRFVNVNIDIFFHLMLMLRMRALDYVAIPLGSSNHEECMACVSALLMHKRVKMVVLVLDREMEPEEWVARDKIAMSTNESLFVVPGAHTLQGVRTEWYTAVADGDDIWEKARRVREATITENHDEIRKLCALGKSCFDVASLASPAVASSLCATFHSQIVP</sequence>
<evidence type="ECO:0000313" key="1">
    <source>
        <dbReference type="EMBL" id="KZT12643.1"/>
    </source>
</evidence>
<evidence type="ECO:0000313" key="2">
    <source>
        <dbReference type="Proteomes" id="UP000076871"/>
    </source>
</evidence>
<dbReference type="InParanoid" id="A0A165I654"/>
<dbReference type="GeneID" id="63831074"/>
<protein>
    <submittedName>
        <fullName evidence="1">Uncharacterized protein</fullName>
    </submittedName>
</protein>
<keyword evidence="2" id="KW-1185">Reference proteome</keyword>